<accession>B6RSE8</accession>
<organism evidence="1">
    <name type="scientific">Helicobacter pylori</name>
    <name type="common">Campylobacter pylori</name>
    <dbReference type="NCBI Taxonomy" id="210"/>
    <lineage>
        <taxon>Bacteria</taxon>
        <taxon>Pseudomonadati</taxon>
        <taxon>Campylobacterota</taxon>
        <taxon>Epsilonproteobacteria</taxon>
        <taxon>Campylobacterales</taxon>
        <taxon>Helicobacteraceae</taxon>
        <taxon>Helicobacter</taxon>
    </lineage>
</organism>
<proteinExistence type="predicted"/>
<evidence type="ECO:0000313" key="1">
    <source>
        <dbReference type="EMBL" id="ACB56702.1"/>
    </source>
</evidence>
<gene>
    <name evidence="1" type="primary">homB</name>
</gene>
<dbReference type="PRINTS" id="PR01776">
    <property type="entry name" value="HPOMPFAMILY"/>
</dbReference>
<dbReference type="EMBL" id="EU363409">
    <property type="protein sequence ID" value="ACB56702.1"/>
    <property type="molecule type" value="Genomic_DNA"/>
</dbReference>
<protein>
    <submittedName>
        <fullName evidence="1">HomB</fullName>
    </submittedName>
</protein>
<sequence length="661" mass="73124">MKKLFIPLLLCNALEANQKNGFFIEAGFETGLLEGTQTQEQRRTTTKNTYATNNYLPTDAVLKRAANLFTDAKSISQLNFSSLSPVKVLYIGGKLTIENFLPYNLNNVKLSFTDAQGNVIDLGVIETIPKHSKIVLPGEAFDSLKEAFDKIDPYTFFFPKFEATSTSVSDANTQRVFETLNKIKTNLIMKYSNENPNNFNTCPYNNNGNTKNDCWQPFTPQTAEEFTNLMLNMIAVLDSQSWGDAILNAPFDFTNSSTDCNNDPSKCVNPGINGRVDSKVDQQYVLNKQGIVNNFRKKIEIDAVVLKNSGVVGLANGYGNDGEYGTLGVEAYALEPTKLFGNNLKTINLEDLRTILHEFSHTKGYGHNGNMTYQRVPTGQNENGKPKDSDGLPYNVCSLYGGQGQSAFPSNYPNSIYHNCADVPAGFLGVTAAVWQQLINQNALPINFANLGSQTNYNLNASLNTQDLANSMLSTIQKTFVASSVTNHYFSSASQSFRSPILGVNAKIGYQNYFNDFIGLAYYGIIKYNYAKVANQKVQQLSYGGGIDLLVDFITTYSNKNSPTGIQTRRNFSSSFGIFGGLRGLYNSYYALNKVKGSGNLDVATGLNYRYKHSKYSVGISIPLIQRKASIVSSDGDYTNSFVFNEGASHFKVFFNYGWVF</sequence>
<dbReference type="AlphaFoldDB" id="B6RSE8"/>
<name>B6RSE8_HELPX</name>
<reference evidence="1" key="2">
    <citation type="journal article" date="2010" name="J. Bacteriol.">
        <title>Allelic diversity among Helicobacter pylori outer membrane protein genes homB and homA generated by recombination.</title>
        <authorList>
            <person name="Oleastro M."/>
            <person name="Cordeiro R."/>
            <person name="Menard A."/>
            <person name="Gomes J.P."/>
        </authorList>
    </citation>
    <scope>NUCLEOTIDE SEQUENCE</scope>
    <source>
        <strain evidence="1">JP1160C</strain>
    </source>
</reference>
<dbReference type="InterPro" id="IPR002718">
    <property type="entry name" value="OMP_Helicobacter"/>
</dbReference>
<reference evidence="1" key="1">
    <citation type="journal article" date="2009" name="BMC Microbiol.">
        <title>Allelic diversity and phylogeny of homB, a novel co-virulence marker of Helicobacter pylori.</title>
        <authorList>
            <person name="Oleastro M."/>
            <person name="Cordeiro R."/>
            <person name="Menard A."/>
            <person name="Yamaoka Y."/>
            <person name="Queiroz D."/>
            <person name="Megraud F."/>
            <person name="Monteiro L."/>
        </authorList>
    </citation>
    <scope>NUCLEOTIDE SEQUENCE</scope>
    <source>
        <strain evidence="1">JP1160C</strain>
    </source>
</reference>